<keyword evidence="2" id="KW-0479">Metal-binding</keyword>
<organism evidence="5 6">
    <name type="scientific">Trichoderma harzianum</name>
    <name type="common">Hypocrea lixii</name>
    <dbReference type="NCBI Taxonomy" id="5544"/>
    <lineage>
        <taxon>Eukaryota</taxon>
        <taxon>Fungi</taxon>
        <taxon>Dikarya</taxon>
        <taxon>Ascomycota</taxon>
        <taxon>Pezizomycotina</taxon>
        <taxon>Sordariomycetes</taxon>
        <taxon>Hypocreomycetidae</taxon>
        <taxon>Hypocreales</taxon>
        <taxon>Hypocreaceae</taxon>
        <taxon>Trichoderma</taxon>
    </lineage>
</organism>
<dbReference type="InterPro" id="IPR006913">
    <property type="entry name" value="CENP-V/GFA"/>
</dbReference>
<comment type="caution">
    <text evidence="5">The sequence shown here is derived from an EMBL/GenBank/DDBJ whole genome shotgun (WGS) entry which is preliminary data.</text>
</comment>
<dbReference type="SUPFAM" id="SSF51316">
    <property type="entry name" value="Mss4-like"/>
    <property type="match status" value="1"/>
</dbReference>
<dbReference type="Gene3D" id="2.170.150.70">
    <property type="match status" value="1"/>
</dbReference>
<dbReference type="GO" id="GO:0016846">
    <property type="term" value="F:carbon-sulfur lyase activity"/>
    <property type="evidence" value="ECO:0007669"/>
    <property type="project" value="InterPro"/>
</dbReference>
<feature type="domain" description="CENP-V/GFA" evidence="4">
    <location>
        <begin position="13"/>
        <end position="103"/>
    </location>
</feature>
<keyword evidence="3" id="KW-0862">Zinc</keyword>
<evidence type="ECO:0000313" key="5">
    <source>
        <dbReference type="EMBL" id="PNP60429.1"/>
    </source>
</evidence>
<dbReference type="InterPro" id="IPR052355">
    <property type="entry name" value="CENP-V-like"/>
</dbReference>
<sequence>MTVTQDEPTRRTYRGNCHCGNFVYEVNLPELRSVVECDCSFCSRTGNLYVLTDEESNFRIVKGTEEGLKSYTFGPGNKIHKVRKVVEWTMGIREDANSGTVLS</sequence>
<evidence type="ECO:0000256" key="2">
    <source>
        <dbReference type="ARBA" id="ARBA00022723"/>
    </source>
</evidence>
<protein>
    <recommendedName>
        <fullName evidence="4">CENP-V/GFA domain-containing protein</fullName>
    </recommendedName>
</protein>
<dbReference type="EMBL" id="MTYI01000004">
    <property type="protein sequence ID" value="PNP60429.1"/>
    <property type="molecule type" value="Genomic_DNA"/>
</dbReference>
<evidence type="ECO:0000259" key="4">
    <source>
        <dbReference type="PROSITE" id="PS51891"/>
    </source>
</evidence>
<name>A0A2K0URM5_TRIHA</name>
<dbReference type="Proteomes" id="UP000236290">
    <property type="component" value="Unassembled WGS sequence"/>
</dbReference>
<dbReference type="AlphaFoldDB" id="A0A2K0URM5"/>
<dbReference type="InterPro" id="IPR011057">
    <property type="entry name" value="Mss4-like_sf"/>
</dbReference>
<evidence type="ECO:0000256" key="3">
    <source>
        <dbReference type="ARBA" id="ARBA00022833"/>
    </source>
</evidence>
<reference evidence="5 6" key="1">
    <citation type="submission" date="2017-02" db="EMBL/GenBank/DDBJ databases">
        <title>Genomes of Trichoderma spp. with biocontrol activity.</title>
        <authorList>
            <person name="Gardiner D."/>
            <person name="Kazan K."/>
            <person name="Vos C."/>
            <person name="Harvey P."/>
        </authorList>
    </citation>
    <scope>NUCLEOTIDE SEQUENCE [LARGE SCALE GENOMIC DNA]</scope>
    <source>
        <strain evidence="5 6">Tr1</strain>
    </source>
</reference>
<dbReference type="OrthoDB" id="2993351at2759"/>
<dbReference type="PROSITE" id="PS51891">
    <property type="entry name" value="CENP_V_GFA"/>
    <property type="match status" value="1"/>
</dbReference>
<dbReference type="PANTHER" id="PTHR28620:SF1">
    <property type="entry name" value="CENP-V_GFA DOMAIN-CONTAINING PROTEIN"/>
    <property type="match status" value="1"/>
</dbReference>
<comment type="similarity">
    <text evidence="1">Belongs to the Gfa family.</text>
</comment>
<gene>
    <name evidence="5" type="ORF">THARTR1_00453</name>
</gene>
<evidence type="ECO:0000313" key="6">
    <source>
        <dbReference type="Proteomes" id="UP000236290"/>
    </source>
</evidence>
<dbReference type="PANTHER" id="PTHR28620">
    <property type="entry name" value="CENTROMERE PROTEIN V"/>
    <property type="match status" value="1"/>
</dbReference>
<dbReference type="Pfam" id="PF04828">
    <property type="entry name" value="GFA"/>
    <property type="match status" value="1"/>
</dbReference>
<dbReference type="GO" id="GO:0046872">
    <property type="term" value="F:metal ion binding"/>
    <property type="evidence" value="ECO:0007669"/>
    <property type="project" value="UniProtKB-KW"/>
</dbReference>
<evidence type="ECO:0000256" key="1">
    <source>
        <dbReference type="ARBA" id="ARBA00005495"/>
    </source>
</evidence>
<proteinExistence type="inferred from homology"/>
<accession>A0A2K0URM5</accession>